<keyword evidence="4 6" id="KW-0067">ATP-binding</keyword>
<dbReference type="SUPFAM" id="SSF52540">
    <property type="entry name" value="P-loop containing nucleoside triphosphate hydrolases"/>
    <property type="match status" value="1"/>
</dbReference>
<keyword evidence="2" id="KW-0813">Transport</keyword>
<dbReference type="PROSITE" id="PS00211">
    <property type="entry name" value="ABC_TRANSPORTER_1"/>
    <property type="match status" value="1"/>
</dbReference>
<dbReference type="Proteomes" id="UP000652354">
    <property type="component" value="Unassembled WGS sequence"/>
</dbReference>
<dbReference type="RefSeq" id="WP_239066486.1">
    <property type="nucleotide sequence ID" value="NZ_BONR01000001.1"/>
</dbReference>
<dbReference type="Pfam" id="PF00005">
    <property type="entry name" value="ABC_tran"/>
    <property type="match status" value="1"/>
</dbReference>
<dbReference type="PANTHER" id="PTHR46743:SF2">
    <property type="entry name" value="TEICHOIC ACIDS EXPORT ATP-BINDING PROTEIN TAGH"/>
    <property type="match status" value="1"/>
</dbReference>
<dbReference type="PANTHER" id="PTHR46743">
    <property type="entry name" value="TEICHOIC ACIDS EXPORT ATP-BINDING PROTEIN TAGH"/>
    <property type="match status" value="1"/>
</dbReference>
<dbReference type="PROSITE" id="PS50893">
    <property type="entry name" value="ABC_TRANSPORTER_2"/>
    <property type="match status" value="1"/>
</dbReference>
<name>A0A919UJ56_9MICO</name>
<evidence type="ECO:0000256" key="1">
    <source>
        <dbReference type="ARBA" id="ARBA00005417"/>
    </source>
</evidence>
<evidence type="ECO:0000259" key="5">
    <source>
        <dbReference type="PROSITE" id="PS50893"/>
    </source>
</evidence>
<gene>
    <name evidence="6" type="ORF">Dac01nite_07930</name>
</gene>
<evidence type="ECO:0000256" key="4">
    <source>
        <dbReference type="ARBA" id="ARBA00022840"/>
    </source>
</evidence>
<dbReference type="InterPro" id="IPR003593">
    <property type="entry name" value="AAA+_ATPase"/>
</dbReference>
<sequence length="250" mass="26650">MTEGSATRTGHPTVVVDDLHIKYKTFASGKAASGTRALLQRQRGIRVVHAVKGMTFVAHEGESIGVIGHNGSGKSSLMRAIAGLQSPASGSVFASSQPALLGVNAALLGDLSGSKNVILGSLALGNSRAQADAVYQDIVDFSGLEEFIDLPMKTYSSGMAARLRFSIAVSRDHQILLVDEALAVGDKEFRAKSEARIRELREQAGTVFLVSHSMRSILDTCSRVLWIDHGNLKMDGDPQEVVDAYQASKN</sequence>
<dbReference type="InterPro" id="IPR050683">
    <property type="entry name" value="Bact_Polysacc_Export_ATP-bd"/>
</dbReference>
<dbReference type="SMART" id="SM00382">
    <property type="entry name" value="AAA"/>
    <property type="match status" value="1"/>
</dbReference>
<dbReference type="InterPro" id="IPR015860">
    <property type="entry name" value="ABC_transpr_TagH-like"/>
</dbReference>
<dbReference type="GO" id="GO:0005524">
    <property type="term" value="F:ATP binding"/>
    <property type="evidence" value="ECO:0007669"/>
    <property type="project" value="UniProtKB-KW"/>
</dbReference>
<dbReference type="GO" id="GO:0016020">
    <property type="term" value="C:membrane"/>
    <property type="evidence" value="ECO:0007669"/>
    <property type="project" value="InterPro"/>
</dbReference>
<evidence type="ECO:0000256" key="3">
    <source>
        <dbReference type="ARBA" id="ARBA00022741"/>
    </source>
</evidence>
<comment type="caution">
    <text evidence="6">The sequence shown here is derived from an EMBL/GenBank/DDBJ whole genome shotgun (WGS) entry which is preliminary data.</text>
</comment>
<organism evidence="6 7">
    <name type="scientific">Demequina activiva</name>
    <dbReference type="NCBI Taxonomy" id="1582364"/>
    <lineage>
        <taxon>Bacteria</taxon>
        <taxon>Bacillati</taxon>
        <taxon>Actinomycetota</taxon>
        <taxon>Actinomycetes</taxon>
        <taxon>Micrococcales</taxon>
        <taxon>Demequinaceae</taxon>
        <taxon>Demequina</taxon>
    </lineage>
</organism>
<dbReference type="InterPro" id="IPR003439">
    <property type="entry name" value="ABC_transporter-like_ATP-bd"/>
</dbReference>
<feature type="domain" description="ABC transporter" evidence="5">
    <location>
        <begin position="33"/>
        <end position="250"/>
    </location>
</feature>
<dbReference type="InterPro" id="IPR017871">
    <property type="entry name" value="ABC_transporter-like_CS"/>
</dbReference>
<evidence type="ECO:0000256" key="2">
    <source>
        <dbReference type="ARBA" id="ARBA00022448"/>
    </source>
</evidence>
<dbReference type="Gene3D" id="3.40.50.300">
    <property type="entry name" value="P-loop containing nucleotide triphosphate hydrolases"/>
    <property type="match status" value="1"/>
</dbReference>
<dbReference type="GO" id="GO:0016887">
    <property type="term" value="F:ATP hydrolysis activity"/>
    <property type="evidence" value="ECO:0007669"/>
    <property type="project" value="InterPro"/>
</dbReference>
<protein>
    <submittedName>
        <fullName evidence="6">ABC transporter ATP-binding protein</fullName>
    </submittedName>
</protein>
<evidence type="ECO:0000313" key="6">
    <source>
        <dbReference type="EMBL" id="GIG54041.1"/>
    </source>
</evidence>
<accession>A0A919UJ56</accession>
<dbReference type="InterPro" id="IPR027417">
    <property type="entry name" value="P-loop_NTPase"/>
</dbReference>
<proteinExistence type="inferred from homology"/>
<evidence type="ECO:0000313" key="7">
    <source>
        <dbReference type="Proteomes" id="UP000652354"/>
    </source>
</evidence>
<reference evidence="6" key="1">
    <citation type="submission" date="2021-01" db="EMBL/GenBank/DDBJ databases">
        <title>Whole genome shotgun sequence of Demequina activiva NBRC 110675.</title>
        <authorList>
            <person name="Komaki H."/>
            <person name="Tamura T."/>
        </authorList>
    </citation>
    <scope>NUCLEOTIDE SEQUENCE</scope>
    <source>
        <strain evidence="6">NBRC 110675</strain>
    </source>
</reference>
<keyword evidence="7" id="KW-1185">Reference proteome</keyword>
<dbReference type="CDD" id="cd03220">
    <property type="entry name" value="ABC_KpsT_Wzt"/>
    <property type="match status" value="1"/>
</dbReference>
<keyword evidence="3" id="KW-0547">Nucleotide-binding</keyword>
<dbReference type="GO" id="GO:0140359">
    <property type="term" value="F:ABC-type transporter activity"/>
    <property type="evidence" value="ECO:0007669"/>
    <property type="project" value="InterPro"/>
</dbReference>
<comment type="similarity">
    <text evidence="1">Belongs to the ABC transporter superfamily.</text>
</comment>
<dbReference type="AlphaFoldDB" id="A0A919UJ56"/>
<dbReference type="EMBL" id="BONR01000001">
    <property type="protein sequence ID" value="GIG54041.1"/>
    <property type="molecule type" value="Genomic_DNA"/>
</dbReference>